<dbReference type="RefSeq" id="WP_285663617.1">
    <property type="nucleotide sequence ID" value="NZ_BSTX01000002.1"/>
</dbReference>
<feature type="domain" description="CAAX prenyl protease 2/Lysostaphin resistance protein A-like" evidence="2">
    <location>
        <begin position="110"/>
        <end position="207"/>
    </location>
</feature>
<keyword evidence="1" id="KW-0812">Transmembrane</keyword>
<dbReference type="Proteomes" id="UP001165079">
    <property type="component" value="Unassembled WGS sequence"/>
</dbReference>
<feature type="transmembrane region" description="Helical" evidence="1">
    <location>
        <begin position="219"/>
        <end position="239"/>
    </location>
</feature>
<proteinExistence type="predicted"/>
<gene>
    <name evidence="3" type="ORF">Afil01_32720</name>
</gene>
<dbReference type="Pfam" id="PF02517">
    <property type="entry name" value="Rce1-like"/>
    <property type="match status" value="1"/>
</dbReference>
<dbReference type="PANTHER" id="PTHR35797:SF1">
    <property type="entry name" value="PROTEASE"/>
    <property type="match status" value="1"/>
</dbReference>
<organism evidence="3 4">
    <name type="scientific">Actinorhabdospora filicis</name>
    <dbReference type="NCBI Taxonomy" id="1785913"/>
    <lineage>
        <taxon>Bacteria</taxon>
        <taxon>Bacillati</taxon>
        <taxon>Actinomycetota</taxon>
        <taxon>Actinomycetes</taxon>
        <taxon>Micromonosporales</taxon>
        <taxon>Micromonosporaceae</taxon>
        <taxon>Actinorhabdospora</taxon>
    </lineage>
</organism>
<dbReference type="AlphaFoldDB" id="A0A9W6SM76"/>
<evidence type="ECO:0000313" key="4">
    <source>
        <dbReference type="Proteomes" id="UP001165079"/>
    </source>
</evidence>
<feature type="transmembrane region" description="Helical" evidence="1">
    <location>
        <begin position="7"/>
        <end position="29"/>
    </location>
</feature>
<protein>
    <recommendedName>
        <fullName evidence="2">CAAX prenyl protease 2/Lysostaphin resistance protein A-like domain-containing protein</fullName>
    </recommendedName>
</protein>
<sequence length="248" mass="25932">MHPRPPLAHVLLPAAAFYTIAILASGALASIQPATHIPGEVLQLVQLGPAIAVAILALLWRRRITPALAGTIGGRARPIAVLLTGPAIIAAASAAYALIRSRSGFEAPEHPFALIAVAQFAGACAEEIGWRGLLQPLLRARFGLLTSSVTVGVMWAAWHVQVFAQDPLYAASFVLAAVSMSVVLGIALDHSGHRLLLAGTFHTLINLGMLLFMDEETGAVTPMALFAASCLTAAIAYTLKARASIPRT</sequence>
<feature type="transmembrane region" description="Helical" evidence="1">
    <location>
        <begin position="168"/>
        <end position="188"/>
    </location>
</feature>
<dbReference type="GO" id="GO:0080120">
    <property type="term" value="P:CAAX-box protein maturation"/>
    <property type="evidence" value="ECO:0007669"/>
    <property type="project" value="UniProtKB-ARBA"/>
</dbReference>
<feature type="transmembrane region" description="Helical" evidence="1">
    <location>
        <begin position="111"/>
        <end position="130"/>
    </location>
</feature>
<evidence type="ECO:0000259" key="2">
    <source>
        <dbReference type="Pfam" id="PF02517"/>
    </source>
</evidence>
<evidence type="ECO:0000313" key="3">
    <source>
        <dbReference type="EMBL" id="GLZ78465.1"/>
    </source>
</evidence>
<feature type="transmembrane region" description="Helical" evidence="1">
    <location>
        <begin position="41"/>
        <end position="60"/>
    </location>
</feature>
<feature type="transmembrane region" description="Helical" evidence="1">
    <location>
        <begin position="80"/>
        <end position="99"/>
    </location>
</feature>
<name>A0A9W6SM76_9ACTN</name>
<keyword evidence="4" id="KW-1185">Reference proteome</keyword>
<dbReference type="EMBL" id="BSTX01000002">
    <property type="protein sequence ID" value="GLZ78465.1"/>
    <property type="molecule type" value="Genomic_DNA"/>
</dbReference>
<reference evidence="3" key="1">
    <citation type="submission" date="2023-03" db="EMBL/GenBank/DDBJ databases">
        <title>Actinorhabdospora filicis NBRC 111898.</title>
        <authorList>
            <person name="Ichikawa N."/>
            <person name="Sato H."/>
            <person name="Tonouchi N."/>
        </authorList>
    </citation>
    <scope>NUCLEOTIDE SEQUENCE</scope>
    <source>
        <strain evidence="3">NBRC 111898</strain>
    </source>
</reference>
<feature type="transmembrane region" description="Helical" evidence="1">
    <location>
        <begin position="142"/>
        <end position="162"/>
    </location>
</feature>
<keyword evidence="1" id="KW-0472">Membrane</keyword>
<dbReference type="GO" id="GO:0004175">
    <property type="term" value="F:endopeptidase activity"/>
    <property type="evidence" value="ECO:0007669"/>
    <property type="project" value="UniProtKB-ARBA"/>
</dbReference>
<feature type="transmembrane region" description="Helical" evidence="1">
    <location>
        <begin position="195"/>
        <end position="213"/>
    </location>
</feature>
<comment type="caution">
    <text evidence="3">The sequence shown here is derived from an EMBL/GenBank/DDBJ whole genome shotgun (WGS) entry which is preliminary data.</text>
</comment>
<dbReference type="PANTHER" id="PTHR35797">
    <property type="entry name" value="PROTEASE-RELATED"/>
    <property type="match status" value="1"/>
</dbReference>
<dbReference type="InterPro" id="IPR042150">
    <property type="entry name" value="MmRce1-like"/>
</dbReference>
<keyword evidence="1" id="KW-1133">Transmembrane helix</keyword>
<accession>A0A9W6SM76</accession>
<dbReference type="InterPro" id="IPR003675">
    <property type="entry name" value="Rce1/LyrA-like_dom"/>
</dbReference>
<evidence type="ECO:0000256" key="1">
    <source>
        <dbReference type="SAM" id="Phobius"/>
    </source>
</evidence>